<organism evidence="8 9">
    <name type="scientific">Pseudogymnoascus verrucosus</name>
    <dbReference type="NCBI Taxonomy" id="342668"/>
    <lineage>
        <taxon>Eukaryota</taxon>
        <taxon>Fungi</taxon>
        <taxon>Dikarya</taxon>
        <taxon>Ascomycota</taxon>
        <taxon>Pezizomycotina</taxon>
        <taxon>Leotiomycetes</taxon>
        <taxon>Thelebolales</taxon>
        <taxon>Thelebolaceae</taxon>
        <taxon>Pseudogymnoascus</taxon>
    </lineage>
</organism>
<accession>A0A1B8GP00</accession>
<keyword evidence="5" id="KW-0464">Manganese</keyword>
<name>A0A1B8GP00_9PEZI</name>
<evidence type="ECO:0000256" key="6">
    <source>
        <dbReference type="SAM" id="SignalP"/>
    </source>
</evidence>
<dbReference type="AlphaFoldDB" id="A0A1B8GP00"/>
<dbReference type="SUPFAM" id="SSF51182">
    <property type="entry name" value="RmlC-like cupins"/>
    <property type="match status" value="1"/>
</dbReference>
<reference evidence="9" key="2">
    <citation type="journal article" date="2018" name="Nat. Commun.">
        <title>Extreme sensitivity to ultraviolet light in the fungal pathogen causing white-nose syndrome of bats.</title>
        <authorList>
            <person name="Palmer J.M."/>
            <person name="Drees K.P."/>
            <person name="Foster J.T."/>
            <person name="Lindner D.L."/>
        </authorList>
    </citation>
    <scope>NUCLEOTIDE SEQUENCE [LARGE SCALE GENOMIC DNA]</scope>
    <source>
        <strain evidence="9">UAMH 10579</strain>
    </source>
</reference>
<comment type="subcellular location">
    <subcellularLocation>
        <location evidence="1">Secreted</location>
    </subcellularLocation>
</comment>
<keyword evidence="6" id="KW-0732">Signal</keyword>
<dbReference type="SMART" id="SM00835">
    <property type="entry name" value="Cupin_1"/>
    <property type="match status" value="1"/>
</dbReference>
<dbReference type="CDD" id="cd02241">
    <property type="entry name" value="cupin_OxOx"/>
    <property type="match status" value="1"/>
</dbReference>
<keyword evidence="3" id="KW-0964">Secreted</keyword>
<sequence length="261" mass="27812">MHIQLPTLLLAALASTALSTPLSNKKRFDANTDPSTLTLQQKLDLAPTEVDRIALLPNPEDHVFSFQDATIGVTTGLGGHTVKADRSTFPALIGSSGSMTVGFIGPCGFNTPHTHPRSAELNIVVEGTLKGSVTAENGAPHMQHTLEKFQMTVFPQGAMHTEWNPDCVPAVFVASFSNEDPGVQQTLQTLVGFEDEVVRAAMGGDGVIDGKDLESFRKYIPANVALGVESCLQKCKIGMTGSRAVASYIMRGMGDDGEKQE</sequence>
<evidence type="ECO:0000259" key="7">
    <source>
        <dbReference type="SMART" id="SM00835"/>
    </source>
</evidence>
<comment type="similarity">
    <text evidence="2">Belongs to the germin family.</text>
</comment>
<dbReference type="InterPro" id="IPR011051">
    <property type="entry name" value="RmlC_Cupin_sf"/>
</dbReference>
<dbReference type="PROSITE" id="PS00725">
    <property type="entry name" value="GERMIN"/>
    <property type="match status" value="1"/>
</dbReference>
<protein>
    <recommendedName>
        <fullName evidence="7">Cupin type-1 domain-containing protein</fullName>
    </recommendedName>
</protein>
<dbReference type="GeneID" id="28837865"/>
<dbReference type="STRING" id="342668.A0A1B8GP00"/>
<keyword evidence="9" id="KW-1185">Reference proteome</keyword>
<dbReference type="GO" id="GO:0030145">
    <property type="term" value="F:manganese ion binding"/>
    <property type="evidence" value="ECO:0007669"/>
    <property type="project" value="InterPro"/>
</dbReference>
<evidence type="ECO:0000256" key="4">
    <source>
        <dbReference type="ARBA" id="ARBA00022723"/>
    </source>
</evidence>
<dbReference type="OrthoDB" id="1921208at2759"/>
<evidence type="ECO:0000256" key="5">
    <source>
        <dbReference type="ARBA" id="ARBA00023211"/>
    </source>
</evidence>
<gene>
    <name evidence="8" type="ORF">VE01_04479</name>
</gene>
<reference evidence="8 9" key="1">
    <citation type="submission" date="2016-03" db="EMBL/GenBank/DDBJ databases">
        <title>Comparative genomics of Pseudogymnoascus destructans, the fungus causing white-nose syndrome of bats.</title>
        <authorList>
            <person name="Palmer J.M."/>
            <person name="Drees K.P."/>
            <person name="Foster J.T."/>
            <person name="Lindner D.L."/>
        </authorList>
    </citation>
    <scope>NUCLEOTIDE SEQUENCE [LARGE SCALE GENOMIC DNA]</scope>
    <source>
        <strain evidence="8 9">UAMH 10579</strain>
    </source>
</reference>
<dbReference type="InterPro" id="IPR001929">
    <property type="entry name" value="Germin"/>
</dbReference>
<dbReference type="PRINTS" id="PR00325">
    <property type="entry name" value="GERMIN"/>
</dbReference>
<feature type="domain" description="Cupin type-1" evidence="7">
    <location>
        <begin position="64"/>
        <end position="214"/>
    </location>
</feature>
<dbReference type="InterPro" id="IPR019780">
    <property type="entry name" value="Germin_Mn-BS"/>
</dbReference>
<feature type="signal peptide" evidence="6">
    <location>
        <begin position="1"/>
        <end position="19"/>
    </location>
</feature>
<dbReference type="PANTHER" id="PTHR31238">
    <property type="entry name" value="GERMIN-LIKE PROTEIN SUBFAMILY 3 MEMBER 3"/>
    <property type="match status" value="1"/>
</dbReference>
<dbReference type="EMBL" id="KV460221">
    <property type="protein sequence ID" value="OBT97586.1"/>
    <property type="molecule type" value="Genomic_DNA"/>
</dbReference>
<dbReference type="GO" id="GO:0005576">
    <property type="term" value="C:extracellular region"/>
    <property type="evidence" value="ECO:0007669"/>
    <property type="project" value="UniProtKB-SubCell"/>
</dbReference>
<dbReference type="InterPro" id="IPR014710">
    <property type="entry name" value="RmlC-like_jellyroll"/>
</dbReference>
<keyword evidence="4" id="KW-0479">Metal-binding</keyword>
<evidence type="ECO:0000313" key="8">
    <source>
        <dbReference type="EMBL" id="OBT97586.1"/>
    </source>
</evidence>
<evidence type="ECO:0000256" key="2">
    <source>
        <dbReference type="ARBA" id="ARBA00007456"/>
    </source>
</evidence>
<evidence type="ECO:0000256" key="3">
    <source>
        <dbReference type="ARBA" id="ARBA00022525"/>
    </source>
</evidence>
<dbReference type="Proteomes" id="UP000091956">
    <property type="component" value="Unassembled WGS sequence"/>
</dbReference>
<feature type="chain" id="PRO_5008608796" description="Cupin type-1 domain-containing protein" evidence="6">
    <location>
        <begin position="20"/>
        <end position="261"/>
    </location>
</feature>
<proteinExistence type="inferred from homology"/>
<dbReference type="Gene3D" id="2.60.120.10">
    <property type="entry name" value="Jelly Rolls"/>
    <property type="match status" value="1"/>
</dbReference>
<evidence type="ECO:0000313" key="9">
    <source>
        <dbReference type="Proteomes" id="UP000091956"/>
    </source>
</evidence>
<dbReference type="RefSeq" id="XP_018131319.1">
    <property type="nucleotide sequence ID" value="XM_018273953.2"/>
</dbReference>
<dbReference type="Pfam" id="PF00190">
    <property type="entry name" value="Cupin_1"/>
    <property type="match status" value="1"/>
</dbReference>
<dbReference type="InterPro" id="IPR006045">
    <property type="entry name" value="Cupin_1"/>
</dbReference>
<evidence type="ECO:0000256" key="1">
    <source>
        <dbReference type="ARBA" id="ARBA00004613"/>
    </source>
</evidence>